<protein>
    <submittedName>
        <fullName evidence="5">LacI family transcriptional regulator</fullName>
    </submittedName>
</protein>
<dbReference type="PANTHER" id="PTHR30146">
    <property type="entry name" value="LACI-RELATED TRANSCRIPTIONAL REPRESSOR"/>
    <property type="match status" value="1"/>
</dbReference>
<evidence type="ECO:0000256" key="1">
    <source>
        <dbReference type="ARBA" id="ARBA00023015"/>
    </source>
</evidence>
<evidence type="ECO:0000259" key="4">
    <source>
        <dbReference type="PROSITE" id="PS50932"/>
    </source>
</evidence>
<dbReference type="InterPro" id="IPR046335">
    <property type="entry name" value="LacI/GalR-like_sensor"/>
</dbReference>
<sequence length="347" mass="36388">MATLGDVAALAGVSISAVSRVLSNDASARVSATTRTRITEAAKALNYRPNFAGRALKFSRSNVIALIVPDLTNAVFAELMRGVEDGALERGYVVLLARAEDMQPGGEMIDRLLGEGRVDGVLLQVGDHVAPEALASMLRAANPTVLVNSVHPGFSGSVTLDDIAAGRLATEHLLTLGHTRIALINGLTTTHTAQQRAIGFREALAAASGAGTAPGPDAAADSGPITWHGYEPRAGRAALRELMDAAEPPTAVVVANINAAIGVLGEARVLGIRVPEELSVVAIHDAWTAENTWPPLTTVRMPLYELGRRGVDALYARLHGETIADTVVSDPPPELLVRESTAPPIRR</sequence>
<keyword evidence="6" id="KW-1185">Reference proteome</keyword>
<dbReference type="GO" id="GO:0003700">
    <property type="term" value="F:DNA-binding transcription factor activity"/>
    <property type="evidence" value="ECO:0007669"/>
    <property type="project" value="TreeGrafter"/>
</dbReference>
<dbReference type="InterPro" id="IPR010982">
    <property type="entry name" value="Lambda_DNA-bd_dom_sf"/>
</dbReference>
<gene>
    <name evidence="5" type="ORF">B7R54_17545</name>
</gene>
<dbReference type="InterPro" id="IPR000843">
    <property type="entry name" value="HTH_LacI"/>
</dbReference>
<dbReference type="GO" id="GO:0000976">
    <property type="term" value="F:transcription cis-regulatory region binding"/>
    <property type="evidence" value="ECO:0007669"/>
    <property type="project" value="TreeGrafter"/>
</dbReference>
<dbReference type="Pfam" id="PF00356">
    <property type="entry name" value="LacI"/>
    <property type="match status" value="1"/>
</dbReference>
<dbReference type="PROSITE" id="PS00356">
    <property type="entry name" value="HTH_LACI_1"/>
    <property type="match status" value="1"/>
</dbReference>
<evidence type="ECO:0000256" key="3">
    <source>
        <dbReference type="ARBA" id="ARBA00023163"/>
    </source>
</evidence>
<evidence type="ECO:0000313" key="6">
    <source>
        <dbReference type="Proteomes" id="UP000256486"/>
    </source>
</evidence>
<dbReference type="Pfam" id="PF13377">
    <property type="entry name" value="Peripla_BP_3"/>
    <property type="match status" value="1"/>
</dbReference>
<keyword evidence="2" id="KW-0238">DNA-binding</keyword>
<dbReference type="SMART" id="SM00354">
    <property type="entry name" value="HTH_LACI"/>
    <property type="match status" value="1"/>
</dbReference>
<proteinExistence type="predicted"/>
<name>A0A3E0VMG1_9MICO</name>
<dbReference type="Gene3D" id="3.40.50.2300">
    <property type="match status" value="2"/>
</dbReference>
<evidence type="ECO:0000256" key="2">
    <source>
        <dbReference type="ARBA" id="ARBA00023125"/>
    </source>
</evidence>
<dbReference type="EMBL" id="NBWZ01000001">
    <property type="protein sequence ID" value="RFA10809.1"/>
    <property type="molecule type" value="Genomic_DNA"/>
</dbReference>
<keyword evidence="3" id="KW-0804">Transcription</keyword>
<evidence type="ECO:0000313" key="5">
    <source>
        <dbReference type="EMBL" id="RFA10809.1"/>
    </source>
</evidence>
<accession>A0A3E0VMG1</accession>
<organism evidence="5 6">
    <name type="scientific">Subtercola boreus</name>
    <dbReference type="NCBI Taxonomy" id="120213"/>
    <lineage>
        <taxon>Bacteria</taxon>
        <taxon>Bacillati</taxon>
        <taxon>Actinomycetota</taxon>
        <taxon>Actinomycetes</taxon>
        <taxon>Micrococcales</taxon>
        <taxon>Microbacteriaceae</taxon>
        <taxon>Subtercola</taxon>
    </lineage>
</organism>
<dbReference type="InterPro" id="IPR028082">
    <property type="entry name" value="Peripla_BP_I"/>
</dbReference>
<feature type="domain" description="HTH lacI-type" evidence="4">
    <location>
        <begin position="2"/>
        <end position="58"/>
    </location>
</feature>
<comment type="caution">
    <text evidence="5">The sequence shown here is derived from an EMBL/GenBank/DDBJ whole genome shotgun (WGS) entry which is preliminary data.</text>
</comment>
<dbReference type="PANTHER" id="PTHR30146:SF109">
    <property type="entry name" value="HTH-TYPE TRANSCRIPTIONAL REGULATOR GALS"/>
    <property type="match status" value="1"/>
</dbReference>
<keyword evidence="1" id="KW-0805">Transcription regulation</keyword>
<dbReference type="SUPFAM" id="SSF53822">
    <property type="entry name" value="Periplasmic binding protein-like I"/>
    <property type="match status" value="1"/>
</dbReference>
<dbReference type="PROSITE" id="PS50932">
    <property type="entry name" value="HTH_LACI_2"/>
    <property type="match status" value="1"/>
</dbReference>
<reference evidence="5 6" key="1">
    <citation type="submission" date="2017-04" db="EMBL/GenBank/DDBJ databases">
        <title>Comparative genome analysis of Subtercola boreus.</title>
        <authorList>
            <person name="Cho Y.-J."/>
            <person name="Cho A."/>
            <person name="Kim O.-S."/>
            <person name="Lee J.-I."/>
        </authorList>
    </citation>
    <scope>NUCLEOTIDE SEQUENCE [LARGE SCALE GENOMIC DNA]</scope>
    <source>
        <strain evidence="5 6">K300</strain>
    </source>
</reference>
<dbReference type="Gene3D" id="1.10.260.40">
    <property type="entry name" value="lambda repressor-like DNA-binding domains"/>
    <property type="match status" value="1"/>
</dbReference>
<dbReference type="CDD" id="cd06267">
    <property type="entry name" value="PBP1_LacI_sugar_binding-like"/>
    <property type="match status" value="1"/>
</dbReference>
<dbReference type="RefSeq" id="WP_116416184.1">
    <property type="nucleotide sequence ID" value="NZ_NBWZ01000001.1"/>
</dbReference>
<dbReference type="SUPFAM" id="SSF47413">
    <property type="entry name" value="lambda repressor-like DNA-binding domains"/>
    <property type="match status" value="1"/>
</dbReference>
<dbReference type="CDD" id="cd01392">
    <property type="entry name" value="HTH_LacI"/>
    <property type="match status" value="1"/>
</dbReference>
<dbReference type="OrthoDB" id="9816215at2"/>
<dbReference type="AlphaFoldDB" id="A0A3E0VMG1"/>
<dbReference type="Proteomes" id="UP000256486">
    <property type="component" value="Unassembled WGS sequence"/>
</dbReference>